<dbReference type="AlphaFoldDB" id="A0A8J3S896"/>
<name>A0A8J3S896_PLARO</name>
<sequence length="274" mass="28699">MTAWWQHQPEVVPGVAAGPSGLILIDLDAHDDPLPTDPTTGLLPGIDLTGDPALADPAGIRTGLHTLALLTRRRGGPCPWPAVPEHQPVVVTTPSGGRHLWYRAPAANLRQALGALGWQIDIKAGWNYGLAPGAITTAGTYSLRAGDPAFPGRMPPWLAREVIRAASAPPARSQPHPAPPRARSAGAPANYLTTVITRGTAHLATLSDGRQRALSALAYQAGGLLAWSGLPEYQVTSWLIAAGEASGLPTRLATRLVHRALANGTQNPLSPSRI</sequence>
<evidence type="ECO:0000313" key="4">
    <source>
        <dbReference type="Proteomes" id="UP000655044"/>
    </source>
</evidence>
<keyword evidence="4" id="KW-1185">Reference proteome</keyword>
<dbReference type="Pfam" id="PF09250">
    <property type="entry name" value="Prim-Pol"/>
    <property type="match status" value="1"/>
</dbReference>
<proteinExistence type="predicted"/>
<evidence type="ECO:0000313" key="3">
    <source>
        <dbReference type="EMBL" id="GIH87816.1"/>
    </source>
</evidence>
<gene>
    <name evidence="3" type="ORF">Pro02_62240</name>
</gene>
<evidence type="ECO:0000259" key="2">
    <source>
        <dbReference type="Pfam" id="PF09250"/>
    </source>
</evidence>
<dbReference type="SUPFAM" id="SSF56747">
    <property type="entry name" value="Prim-pol domain"/>
    <property type="match status" value="1"/>
</dbReference>
<comment type="caution">
    <text evidence="3">The sequence shown here is derived from an EMBL/GenBank/DDBJ whole genome shotgun (WGS) entry which is preliminary data.</text>
</comment>
<dbReference type="Proteomes" id="UP000655044">
    <property type="component" value="Unassembled WGS sequence"/>
</dbReference>
<dbReference type="EMBL" id="BOOI01000068">
    <property type="protein sequence ID" value="GIH87816.1"/>
    <property type="molecule type" value="Genomic_DNA"/>
</dbReference>
<evidence type="ECO:0000256" key="1">
    <source>
        <dbReference type="SAM" id="MobiDB-lite"/>
    </source>
</evidence>
<organism evidence="3 4">
    <name type="scientific">Planobispora rosea</name>
    <dbReference type="NCBI Taxonomy" id="35762"/>
    <lineage>
        <taxon>Bacteria</taxon>
        <taxon>Bacillati</taxon>
        <taxon>Actinomycetota</taxon>
        <taxon>Actinomycetes</taxon>
        <taxon>Streptosporangiales</taxon>
        <taxon>Streptosporangiaceae</taxon>
        <taxon>Planobispora</taxon>
    </lineage>
</organism>
<accession>A0A8J3S896</accession>
<feature type="region of interest" description="Disordered" evidence="1">
    <location>
        <begin position="166"/>
        <end position="186"/>
    </location>
</feature>
<reference evidence="3" key="1">
    <citation type="submission" date="2021-01" db="EMBL/GenBank/DDBJ databases">
        <title>Whole genome shotgun sequence of Planobispora rosea NBRC 15558.</title>
        <authorList>
            <person name="Komaki H."/>
            <person name="Tamura T."/>
        </authorList>
    </citation>
    <scope>NUCLEOTIDE SEQUENCE</scope>
    <source>
        <strain evidence="3">NBRC 15558</strain>
    </source>
</reference>
<protein>
    <recommendedName>
        <fullName evidence="2">DNA primase/polymerase bifunctional N-terminal domain-containing protein</fullName>
    </recommendedName>
</protein>
<feature type="domain" description="DNA primase/polymerase bifunctional N-terminal" evidence="2">
    <location>
        <begin position="2"/>
        <end position="157"/>
    </location>
</feature>
<dbReference type="InterPro" id="IPR015330">
    <property type="entry name" value="DNA_primase/pol_bifunc_N"/>
</dbReference>